<sequence length="939" mass="107070">MHMSNFGLPEYDQHREWIRNARNRNMKWEEIDYAGRGNDEGLSEFLTQQSLLNFWKEVSCSEWKELVHLQKEAEEQTQVIDYLSGQAMIMGEGEDNDVTVPADPQSAWQLYRKKLIKGGFKEEIVDEMERTTLKILKRLSSDTTEMKPVKGLVIGNVQSGKTANMAALMAMAADWGWNMFIVLSGTIENLRQQTQNRLLNDLNCQGNLNWNGLEHLSKKPMLGQRTQDLHFDKTSKQRYFTVCLKNPGRLRGLIQWLQSDGNKQKQMKILVIDDEADQAGINTANVNSSTIKTINRLIRDLVNGKNEKSQEISNKYKAMNYIGYTATPYANILNEAGEDSLYPRNFISTLSVSKEYFGPQQIFGFEGGDYDYDGLDIVRIIDEDDLQAIKEIHEEGSPYVPLALQDAICWFLCGVACMRIWGYGKPISMLIHTSQKTDHHQNIAEAVRDWIVSKDVDEMIRRCEKVWNTETSQFTFEKFREQYPQYDRKDEEINRYPSFEDIRKEITILLSKEPTNIPLDEDDEFAYHEGIHMCIDNCKNNGITDDGMYVRLAYPTADNMPTPAPAFIVVGGATLSRGLTIEGLISTFFLRSVSQADTLMQMGRWFGYRKGYELLPRLWITSKTNDQFKFLAALDQELRDEIHEMDTLGKSPANYGPRVKNTPKASFIRITAKNRMQSAQATDMDFSGSFNQTYLFDNDVAALKHNIVETEKFIASLGQPEERKECNQHAENTFIWRNVEFSLVKKYLEEYKFNSRLGVFNDIASVIAWIEKISAEGKLENWNIILAGKGSGSVWNSPVGPVKKVSRTRKKLKNESDTVINIGVLRDPKDIIADIDLEGQPQEIVSKVKDFKSKYAKEIRSLAGLDSTPQMIVYIIDKDSKAVKGSDTREDLNSVEDIVGICMNIPGGKRGTDYTATVSIHMQNNPFDDEGDLEGTNEN</sequence>
<dbReference type="SUPFAM" id="SSF52540">
    <property type="entry name" value="P-loop containing nucleoside triphosphate hydrolases"/>
    <property type="match status" value="1"/>
</dbReference>
<dbReference type="Proteomes" id="UP000285209">
    <property type="component" value="Unassembled WGS sequence"/>
</dbReference>
<dbReference type="InterPro" id="IPR027417">
    <property type="entry name" value="P-loop_NTPase"/>
</dbReference>
<dbReference type="Pfam" id="PF10593">
    <property type="entry name" value="Z1"/>
    <property type="match status" value="1"/>
</dbReference>
<keyword evidence="2" id="KW-0378">Hydrolase</keyword>
<comment type="caution">
    <text evidence="2">The sequence shown here is derived from an EMBL/GenBank/DDBJ whole genome shotgun (WGS) entry which is preliminary data.</text>
</comment>
<keyword evidence="2" id="KW-0255">Endonuclease</keyword>
<protein>
    <submittedName>
        <fullName evidence="2">Endonuclease</fullName>
    </submittedName>
</protein>
<evidence type="ECO:0000259" key="1">
    <source>
        <dbReference type="Pfam" id="PF10593"/>
    </source>
</evidence>
<dbReference type="AlphaFoldDB" id="A0A413M6B8"/>
<evidence type="ECO:0000313" key="2">
    <source>
        <dbReference type="EMBL" id="RGZ16778.1"/>
    </source>
</evidence>
<keyword evidence="2" id="KW-0540">Nuclease</keyword>
<dbReference type="EMBL" id="QSDV01000024">
    <property type="protein sequence ID" value="RGZ16778.1"/>
    <property type="molecule type" value="Genomic_DNA"/>
</dbReference>
<proteinExistence type="predicted"/>
<accession>A0A413M6B8</accession>
<name>A0A413M6B8_9FIRM</name>
<dbReference type="InterPro" id="IPR018310">
    <property type="entry name" value="Put_endonuclease_Z1-dom"/>
</dbReference>
<dbReference type="GO" id="GO:0004519">
    <property type="term" value="F:endonuclease activity"/>
    <property type="evidence" value="ECO:0007669"/>
    <property type="project" value="UniProtKB-KW"/>
</dbReference>
<evidence type="ECO:0000313" key="3">
    <source>
        <dbReference type="Proteomes" id="UP000285209"/>
    </source>
</evidence>
<gene>
    <name evidence="2" type="ORF">DXA03_11395</name>
</gene>
<organism evidence="2 3">
    <name type="scientific">Agathobacter rectalis</name>
    <dbReference type="NCBI Taxonomy" id="39491"/>
    <lineage>
        <taxon>Bacteria</taxon>
        <taxon>Bacillati</taxon>
        <taxon>Bacillota</taxon>
        <taxon>Clostridia</taxon>
        <taxon>Lachnospirales</taxon>
        <taxon>Lachnospiraceae</taxon>
        <taxon>Agathobacter</taxon>
    </lineage>
</organism>
<feature type="domain" description="Putative endonuclease Z1" evidence="1">
    <location>
        <begin position="404"/>
        <end position="663"/>
    </location>
</feature>
<reference evidence="2 3" key="1">
    <citation type="submission" date="2018-08" db="EMBL/GenBank/DDBJ databases">
        <title>A genome reference for cultivated species of the human gut microbiota.</title>
        <authorList>
            <person name="Zou Y."/>
            <person name="Xue W."/>
            <person name="Luo G."/>
        </authorList>
    </citation>
    <scope>NUCLEOTIDE SEQUENCE [LARGE SCALE GENOMIC DNA]</scope>
    <source>
        <strain evidence="2 3">AM54-25XD</strain>
    </source>
</reference>